<feature type="binding site" evidence="7">
    <location>
        <position position="91"/>
    </location>
    <ligand>
        <name>Zn(2+)</name>
        <dbReference type="ChEBI" id="CHEBI:29105"/>
    </ligand>
</feature>
<comment type="cofactor">
    <cofactor evidence="8">
        <name>Mn(2+)</name>
        <dbReference type="ChEBI" id="CHEBI:29035"/>
    </cofactor>
    <cofactor evidence="8">
        <name>Fe(2+)</name>
        <dbReference type="ChEBI" id="CHEBI:29033"/>
    </cofactor>
    <text evidence="8">Binds 1 Mn(2+) or Fe(2+) ion per subunit.</text>
</comment>
<dbReference type="InterPro" id="IPR043135">
    <property type="entry name" value="Fur_C"/>
</dbReference>
<dbReference type="InterPro" id="IPR036390">
    <property type="entry name" value="WH_DNA-bd_sf"/>
</dbReference>
<reference evidence="9 10" key="2">
    <citation type="journal article" date="2012" name="Stand. Genomic Sci.">
        <title>Complete genome sequence of the moderately thermophilic mineral-sulfide-oxidizing firmicute Sulfobacillus acidophilus type strain (NAL(T)).</title>
        <authorList>
            <person name="Anderson I."/>
            <person name="Chertkov O."/>
            <person name="Chen A."/>
            <person name="Saunders E."/>
            <person name="Lapidus A."/>
            <person name="Nolan M."/>
            <person name="Lucas S."/>
            <person name="Hammon N."/>
            <person name="Deshpande S."/>
            <person name="Cheng J.F."/>
            <person name="Han C."/>
            <person name="Tapia R."/>
            <person name="Goodwin L.A."/>
            <person name="Pitluck S."/>
            <person name="Liolios K."/>
            <person name="Pagani I."/>
            <person name="Ivanova N."/>
            <person name="Mikhailova N."/>
            <person name="Pati A."/>
            <person name="Palaniappan K."/>
            <person name="Land M."/>
            <person name="Pan C."/>
            <person name="Rohde M."/>
            <person name="Pukall R."/>
            <person name="Goker M."/>
            <person name="Detter J.C."/>
            <person name="Woyke T."/>
            <person name="Bristow J."/>
            <person name="Eisen J.A."/>
            <person name="Markowitz V."/>
            <person name="Hugenholtz P."/>
            <person name="Kyrpides N.C."/>
            <person name="Klenk H.P."/>
            <person name="Mavromatis K."/>
        </authorList>
    </citation>
    <scope>NUCLEOTIDE SEQUENCE [LARGE SCALE GENOMIC DNA]</scope>
    <source>
        <strain evidence="10">ATCC 700253 / DSM 10332 / NAL</strain>
    </source>
</reference>
<evidence type="ECO:0000256" key="3">
    <source>
        <dbReference type="ARBA" id="ARBA00022833"/>
    </source>
</evidence>
<dbReference type="AlphaFoldDB" id="G8TXV9"/>
<evidence type="ECO:0000256" key="6">
    <source>
        <dbReference type="ARBA" id="ARBA00023163"/>
    </source>
</evidence>
<dbReference type="HOGENOM" id="CLU_096072_3_1_9"/>
<dbReference type="InterPro" id="IPR002481">
    <property type="entry name" value="FUR"/>
</dbReference>
<dbReference type="Gene3D" id="1.10.10.10">
    <property type="entry name" value="Winged helix-like DNA-binding domain superfamily/Winged helix DNA-binding domain"/>
    <property type="match status" value="1"/>
</dbReference>
<comment type="cofactor">
    <cofactor evidence="7">
        <name>Zn(2+)</name>
        <dbReference type="ChEBI" id="CHEBI:29105"/>
    </cofactor>
    <text evidence="7">Binds 1 zinc ion per subunit.</text>
</comment>
<dbReference type="PATRIC" id="fig|679936.5.peg.2797"/>
<feature type="binding site" evidence="8">
    <location>
        <position position="87"/>
    </location>
    <ligand>
        <name>Fe cation</name>
        <dbReference type="ChEBI" id="CHEBI:24875"/>
    </ligand>
</feature>
<dbReference type="KEGG" id="sap:Sulac_2703"/>
<keyword evidence="5" id="KW-0238">DNA-binding</keyword>
<dbReference type="InterPro" id="IPR036388">
    <property type="entry name" value="WH-like_DNA-bd_sf"/>
</dbReference>
<dbReference type="GO" id="GO:0008270">
    <property type="term" value="F:zinc ion binding"/>
    <property type="evidence" value="ECO:0007669"/>
    <property type="project" value="TreeGrafter"/>
</dbReference>
<dbReference type="PANTHER" id="PTHR33202:SF7">
    <property type="entry name" value="FERRIC UPTAKE REGULATION PROTEIN"/>
    <property type="match status" value="1"/>
</dbReference>
<dbReference type="Pfam" id="PF01475">
    <property type="entry name" value="FUR"/>
    <property type="match status" value="1"/>
</dbReference>
<accession>G8TXV9</accession>
<dbReference type="STRING" id="679936.Sulac_2703"/>
<keyword evidence="4" id="KW-0805">Transcription regulation</keyword>
<feature type="binding site" evidence="8">
    <location>
        <position position="85"/>
    </location>
    <ligand>
        <name>Fe cation</name>
        <dbReference type="ChEBI" id="CHEBI:24875"/>
    </ligand>
</feature>
<evidence type="ECO:0000256" key="5">
    <source>
        <dbReference type="ARBA" id="ARBA00023125"/>
    </source>
</evidence>
<evidence type="ECO:0000256" key="1">
    <source>
        <dbReference type="ARBA" id="ARBA00007957"/>
    </source>
</evidence>
<dbReference type="EMBL" id="CP003179">
    <property type="protein sequence ID" value="AEW06165.1"/>
    <property type="molecule type" value="Genomic_DNA"/>
</dbReference>
<sequence length="137" mass="15140">MAVDQLADLLRHHGLRATPQRLAVLEAVYRLSHPDADEVYRYVARRLPALSLATVYNTLDRLAEVGMISVVENRGRRFYDANRHHHDHMYCVRCGAFQDVPAAAFEPDAPSSAGWAILKRSIIWSGVCPACQGGAGA</sequence>
<proteinExistence type="inferred from homology"/>
<feature type="binding site" evidence="8">
    <location>
        <position position="106"/>
    </location>
    <ligand>
        <name>Fe cation</name>
        <dbReference type="ChEBI" id="CHEBI:24875"/>
    </ligand>
</feature>
<evidence type="ECO:0000256" key="2">
    <source>
        <dbReference type="ARBA" id="ARBA00022491"/>
    </source>
</evidence>
<organism evidence="9 10">
    <name type="scientific">Sulfobacillus acidophilus (strain ATCC 700253 / DSM 10332 / NAL)</name>
    <dbReference type="NCBI Taxonomy" id="679936"/>
    <lineage>
        <taxon>Bacteria</taxon>
        <taxon>Bacillati</taxon>
        <taxon>Bacillota</taxon>
        <taxon>Clostridia</taxon>
        <taxon>Eubacteriales</taxon>
        <taxon>Clostridiales Family XVII. Incertae Sedis</taxon>
        <taxon>Sulfobacillus</taxon>
    </lineage>
</organism>
<dbReference type="GO" id="GO:0000976">
    <property type="term" value="F:transcription cis-regulatory region binding"/>
    <property type="evidence" value="ECO:0007669"/>
    <property type="project" value="TreeGrafter"/>
</dbReference>
<evidence type="ECO:0000256" key="4">
    <source>
        <dbReference type="ARBA" id="ARBA00023015"/>
    </source>
</evidence>
<keyword evidence="7" id="KW-0479">Metal-binding</keyword>
<evidence type="ECO:0000256" key="7">
    <source>
        <dbReference type="PIRSR" id="PIRSR602481-1"/>
    </source>
</evidence>
<dbReference type="PANTHER" id="PTHR33202">
    <property type="entry name" value="ZINC UPTAKE REGULATION PROTEIN"/>
    <property type="match status" value="1"/>
</dbReference>
<evidence type="ECO:0000313" key="10">
    <source>
        <dbReference type="Proteomes" id="UP000005439"/>
    </source>
</evidence>
<name>G8TXV9_SULAD</name>
<comment type="similarity">
    <text evidence="1">Belongs to the Fur family.</text>
</comment>
<protein>
    <submittedName>
        <fullName evidence="9">Ferric uptake regulator, Fur family</fullName>
    </submittedName>
</protein>
<dbReference type="GO" id="GO:0045892">
    <property type="term" value="P:negative regulation of DNA-templated transcription"/>
    <property type="evidence" value="ECO:0007669"/>
    <property type="project" value="TreeGrafter"/>
</dbReference>
<dbReference type="Gene3D" id="3.30.1490.190">
    <property type="match status" value="1"/>
</dbReference>
<keyword evidence="6" id="KW-0804">Transcription</keyword>
<reference evidence="10" key="1">
    <citation type="submission" date="2011-12" db="EMBL/GenBank/DDBJ databases">
        <title>The complete genome of chromosome of Sulfobacillus acidophilus DSM 10332.</title>
        <authorList>
            <person name="Lucas S."/>
            <person name="Han J."/>
            <person name="Lapidus A."/>
            <person name="Bruce D."/>
            <person name="Goodwin L."/>
            <person name="Pitluck S."/>
            <person name="Peters L."/>
            <person name="Kyrpides N."/>
            <person name="Mavromatis K."/>
            <person name="Ivanova N."/>
            <person name="Mikhailova N."/>
            <person name="Chertkov O."/>
            <person name="Saunders E."/>
            <person name="Detter J.C."/>
            <person name="Tapia R."/>
            <person name="Han C."/>
            <person name="Land M."/>
            <person name="Hauser L."/>
            <person name="Markowitz V."/>
            <person name="Cheng J.-F."/>
            <person name="Hugenholtz P."/>
            <person name="Woyke T."/>
            <person name="Wu D."/>
            <person name="Pukall R."/>
            <person name="Gehrich-Schroeter G."/>
            <person name="Schneider S."/>
            <person name="Klenk H.-P."/>
            <person name="Eisen J.A."/>
        </authorList>
    </citation>
    <scope>NUCLEOTIDE SEQUENCE [LARGE SCALE GENOMIC DNA]</scope>
    <source>
        <strain evidence="10">ATCC 700253 / DSM 10332 / NAL</strain>
    </source>
</reference>
<dbReference type="Proteomes" id="UP000005439">
    <property type="component" value="Chromosome"/>
</dbReference>
<dbReference type="CDD" id="cd07153">
    <property type="entry name" value="Fur_like"/>
    <property type="match status" value="1"/>
</dbReference>
<keyword evidence="10" id="KW-1185">Reference proteome</keyword>
<gene>
    <name evidence="9" type="ordered locus">Sulac_2703</name>
</gene>
<keyword evidence="3 7" id="KW-0862">Zinc</keyword>
<evidence type="ECO:0000256" key="8">
    <source>
        <dbReference type="PIRSR" id="PIRSR602481-2"/>
    </source>
</evidence>
<keyword evidence="8" id="KW-0408">Iron</keyword>
<feature type="binding site" evidence="7">
    <location>
        <position position="128"/>
    </location>
    <ligand>
        <name>Zn(2+)</name>
        <dbReference type="ChEBI" id="CHEBI:29105"/>
    </ligand>
</feature>
<feature type="binding site" evidence="7">
    <location>
        <position position="94"/>
    </location>
    <ligand>
        <name>Zn(2+)</name>
        <dbReference type="ChEBI" id="CHEBI:29105"/>
    </ligand>
</feature>
<dbReference type="GO" id="GO:0003700">
    <property type="term" value="F:DNA-binding transcription factor activity"/>
    <property type="evidence" value="ECO:0007669"/>
    <property type="project" value="InterPro"/>
</dbReference>
<dbReference type="SUPFAM" id="SSF46785">
    <property type="entry name" value="Winged helix' DNA-binding domain"/>
    <property type="match status" value="1"/>
</dbReference>
<evidence type="ECO:0000313" key="9">
    <source>
        <dbReference type="EMBL" id="AEW06165.1"/>
    </source>
</evidence>
<feature type="binding site" evidence="7">
    <location>
        <position position="131"/>
    </location>
    <ligand>
        <name>Zn(2+)</name>
        <dbReference type="ChEBI" id="CHEBI:29105"/>
    </ligand>
</feature>
<dbReference type="GO" id="GO:1900376">
    <property type="term" value="P:regulation of secondary metabolite biosynthetic process"/>
    <property type="evidence" value="ECO:0007669"/>
    <property type="project" value="TreeGrafter"/>
</dbReference>
<keyword evidence="2" id="KW-0678">Repressor</keyword>